<feature type="transmembrane region" description="Helical" evidence="5">
    <location>
        <begin position="51"/>
        <end position="69"/>
    </location>
</feature>
<dbReference type="InterPro" id="IPR005829">
    <property type="entry name" value="Sugar_transporter_CS"/>
</dbReference>
<keyword evidence="3 5" id="KW-1133">Transmembrane helix</keyword>
<evidence type="ECO:0000256" key="2">
    <source>
        <dbReference type="ARBA" id="ARBA00022692"/>
    </source>
</evidence>
<evidence type="ECO:0000256" key="1">
    <source>
        <dbReference type="ARBA" id="ARBA00004141"/>
    </source>
</evidence>
<evidence type="ECO:0000259" key="6">
    <source>
        <dbReference type="PROSITE" id="PS50850"/>
    </source>
</evidence>
<feature type="transmembrane region" description="Helical" evidence="5">
    <location>
        <begin position="219"/>
        <end position="242"/>
    </location>
</feature>
<dbReference type="EMBL" id="JALNTZ010000007">
    <property type="protein sequence ID" value="KAJ3645691.1"/>
    <property type="molecule type" value="Genomic_DNA"/>
</dbReference>
<dbReference type="AlphaFoldDB" id="A0AA38HXQ7"/>
<organism evidence="7 8">
    <name type="scientific">Zophobas morio</name>
    <dbReference type="NCBI Taxonomy" id="2755281"/>
    <lineage>
        <taxon>Eukaryota</taxon>
        <taxon>Metazoa</taxon>
        <taxon>Ecdysozoa</taxon>
        <taxon>Arthropoda</taxon>
        <taxon>Hexapoda</taxon>
        <taxon>Insecta</taxon>
        <taxon>Pterygota</taxon>
        <taxon>Neoptera</taxon>
        <taxon>Endopterygota</taxon>
        <taxon>Coleoptera</taxon>
        <taxon>Polyphaga</taxon>
        <taxon>Cucujiformia</taxon>
        <taxon>Tenebrionidae</taxon>
        <taxon>Zophobas</taxon>
    </lineage>
</organism>
<name>A0AA38HXQ7_9CUCU</name>
<sequence length="265" mass="28997">MNGSLNPNGIHLEHPVTSSEESWIVGLLPLGSTFGPIFAGMAADKFGRRKTLMCIACPILVGFLILAFAKSVLLIYIARLIMGVGIGSVYMIVPMYVVEISEDHNHGMLSCLTGVFITLGFLYSYSIGPYLSVQNFSLVCAIPLLVFLLAFSIWNPESLHYLATSDNQKQLKISLLKLRNESVENIEKEMLQLNKMVHEFSQNKGGLSELFSSKSLRKALFISIILFIVQQMSAVTAVLSYAQSIFDATGGNVPPEISTVIIGTV</sequence>
<feature type="transmembrane region" description="Helical" evidence="5">
    <location>
        <begin position="22"/>
        <end position="39"/>
    </location>
</feature>
<evidence type="ECO:0000313" key="7">
    <source>
        <dbReference type="EMBL" id="KAJ3645691.1"/>
    </source>
</evidence>
<keyword evidence="8" id="KW-1185">Reference proteome</keyword>
<feature type="domain" description="Major facilitator superfamily (MFS) profile" evidence="6">
    <location>
        <begin position="1"/>
        <end position="265"/>
    </location>
</feature>
<dbReference type="GO" id="GO:0016020">
    <property type="term" value="C:membrane"/>
    <property type="evidence" value="ECO:0007669"/>
    <property type="project" value="UniProtKB-SubCell"/>
</dbReference>
<dbReference type="PANTHER" id="PTHR48021:SF47">
    <property type="entry name" value="GH17672P"/>
    <property type="match status" value="1"/>
</dbReference>
<dbReference type="InterPro" id="IPR020846">
    <property type="entry name" value="MFS_dom"/>
</dbReference>
<dbReference type="Pfam" id="PF00083">
    <property type="entry name" value="Sugar_tr"/>
    <property type="match status" value="1"/>
</dbReference>
<reference evidence="7" key="1">
    <citation type="journal article" date="2023" name="G3 (Bethesda)">
        <title>Whole genome assemblies of Zophobas morio and Tenebrio molitor.</title>
        <authorList>
            <person name="Kaur S."/>
            <person name="Stinson S.A."/>
            <person name="diCenzo G.C."/>
        </authorList>
    </citation>
    <scope>NUCLEOTIDE SEQUENCE</scope>
    <source>
        <strain evidence="7">QUZm001</strain>
    </source>
</reference>
<evidence type="ECO:0000313" key="8">
    <source>
        <dbReference type="Proteomes" id="UP001168821"/>
    </source>
</evidence>
<evidence type="ECO:0000256" key="3">
    <source>
        <dbReference type="ARBA" id="ARBA00022989"/>
    </source>
</evidence>
<keyword evidence="4 5" id="KW-0472">Membrane</keyword>
<evidence type="ECO:0000256" key="5">
    <source>
        <dbReference type="SAM" id="Phobius"/>
    </source>
</evidence>
<dbReference type="PROSITE" id="PS50850">
    <property type="entry name" value="MFS"/>
    <property type="match status" value="1"/>
</dbReference>
<accession>A0AA38HXQ7</accession>
<evidence type="ECO:0000256" key="4">
    <source>
        <dbReference type="ARBA" id="ARBA00023136"/>
    </source>
</evidence>
<dbReference type="InterPro" id="IPR036259">
    <property type="entry name" value="MFS_trans_sf"/>
</dbReference>
<gene>
    <name evidence="7" type="ORF">Zmor_023332</name>
</gene>
<keyword evidence="2 5" id="KW-0812">Transmembrane</keyword>
<protein>
    <recommendedName>
        <fullName evidence="6">Major facilitator superfamily (MFS) profile domain-containing protein</fullName>
    </recommendedName>
</protein>
<feature type="transmembrane region" description="Helical" evidence="5">
    <location>
        <begin position="75"/>
        <end position="97"/>
    </location>
</feature>
<comment type="subcellular location">
    <subcellularLocation>
        <location evidence="1">Membrane</location>
        <topology evidence="1">Multi-pass membrane protein</topology>
    </subcellularLocation>
</comment>
<feature type="transmembrane region" description="Helical" evidence="5">
    <location>
        <begin position="133"/>
        <end position="154"/>
    </location>
</feature>
<dbReference type="InterPro" id="IPR050549">
    <property type="entry name" value="MFS_Trehalose_Transporter"/>
</dbReference>
<dbReference type="PANTHER" id="PTHR48021">
    <property type="match status" value="1"/>
</dbReference>
<dbReference type="Proteomes" id="UP001168821">
    <property type="component" value="Unassembled WGS sequence"/>
</dbReference>
<dbReference type="GO" id="GO:0022857">
    <property type="term" value="F:transmembrane transporter activity"/>
    <property type="evidence" value="ECO:0007669"/>
    <property type="project" value="InterPro"/>
</dbReference>
<comment type="caution">
    <text evidence="7">The sequence shown here is derived from an EMBL/GenBank/DDBJ whole genome shotgun (WGS) entry which is preliminary data.</text>
</comment>
<proteinExistence type="predicted"/>
<dbReference type="PROSITE" id="PS00216">
    <property type="entry name" value="SUGAR_TRANSPORT_1"/>
    <property type="match status" value="1"/>
</dbReference>
<dbReference type="InterPro" id="IPR005828">
    <property type="entry name" value="MFS_sugar_transport-like"/>
</dbReference>
<dbReference type="Gene3D" id="1.20.1250.20">
    <property type="entry name" value="MFS general substrate transporter like domains"/>
    <property type="match status" value="1"/>
</dbReference>
<feature type="transmembrane region" description="Helical" evidence="5">
    <location>
        <begin position="109"/>
        <end position="127"/>
    </location>
</feature>
<dbReference type="SUPFAM" id="SSF103473">
    <property type="entry name" value="MFS general substrate transporter"/>
    <property type="match status" value="1"/>
</dbReference>